<comment type="caution">
    <text evidence="2">The sequence shown here is derived from an EMBL/GenBank/DDBJ whole genome shotgun (WGS) entry which is preliminary data.</text>
</comment>
<accession>A0A9W7XVS2</accession>
<protein>
    <submittedName>
        <fullName evidence="2">Uncharacterized protein</fullName>
    </submittedName>
</protein>
<dbReference type="OrthoDB" id="2965483at2759"/>
<evidence type="ECO:0000256" key="1">
    <source>
        <dbReference type="SAM" id="MobiDB-lite"/>
    </source>
</evidence>
<dbReference type="Proteomes" id="UP001143981">
    <property type="component" value="Unassembled WGS sequence"/>
</dbReference>
<feature type="compositionally biased region" description="Basic and acidic residues" evidence="1">
    <location>
        <begin position="56"/>
        <end position="68"/>
    </location>
</feature>
<reference evidence="2" key="1">
    <citation type="submission" date="2022-07" db="EMBL/GenBank/DDBJ databases">
        <title>Phylogenomic reconstructions and comparative analyses of Kickxellomycotina fungi.</title>
        <authorList>
            <person name="Reynolds N.K."/>
            <person name="Stajich J.E."/>
            <person name="Barry K."/>
            <person name="Grigoriev I.V."/>
            <person name="Crous P."/>
            <person name="Smith M.E."/>
        </authorList>
    </citation>
    <scope>NUCLEOTIDE SEQUENCE</scope>
    <source>
        <strain evidence="2">BCRC 34381</strain>
    </source>
</reference>
<sequence>MSRQDGRTSDLIRRFESLALEKGGGSSAVPKPQFAAKRVSVTAAGDASPTKQPGDVGRRGSDADKAAGGERTPLASLAAAQSALSAAIAHAQPSPSAARQRSPSLAEHSGARTEPLRGSPRPRAPSDSPESAQVAKNGTADSAPTIDAAAAGPQSKGDTPIPRSKRLLSVLNKRAEIDPSLQVSNNTWLTFAESCIDEGRMSQEASDPENAYLRYMVACNIFTKKFGNLRGSNPIIKDPAYVRLRKAVGTYVVSDLEKLHKLLEGRTCDETEPGRGWRLARQADAQPMTAEQLDRMESRFSQLYPEDPHAAPQSLLHAGLGGGDSDSVSTSQAQAARQVEERQSRFDEIDAQ</sequence>
<evidence type="ECO:0000313" key="2">
    <source>
        <dbReference type="EMBL" id="KAJ1720261.1"/>
    </source>
</evidence>
<dbReference type="EMBL" id="JANBOI010002705">
    <property type="protein sequence ID" value="KAJ1720261.1"/>
    <property type="molecule type" value="Genomic_DNA"/>
</dbReference>
<feature type="region of interest" description="Disordered" evidence="1">
    <location>
        <begin position="305"/>
        <end position="352"/>
    </location>
</feature>
<feature type="compositionally biased region" description="Basic and acidic residues" evidence="1">
    <location>
        <begin position="338"/>
        <end position="352"/>
    </location>
</feature>
<feature type="compositionally biased region" description="Low complexity" evidence="1">
    <location>
        <begin position="139"/>
        <end position="151"/>
    </location>
</feature>
<keyword evidence="3" id="KW-1185">Reference proteome</keyword>
<gene>
    <name evidence="2" type="ORF">LPJ61_006188</name>
</gene>
<organism evidence="2 3">
    <name type="scientific">Coemansia biformis</name>
    <dbReference type="NCBI Taxonomy" id="1286918"/>
    <lineage>
        <taxon>Eukaryota</taxon>
        <taxon>Fungi</taxon>
        <taxon>Fungi incertae sedis</taxon>
        <taxon>Zoopagomycota</taxon>
        <taxon>Kickxellomycotina</taxon>
        <taxon>Kickxellomycetes</taxon>
        <taxon>Kickxellales</taxon>
        <taxon>Kickxellaceae</taxon>
        <taxon>Coemansia</taxon>
    </lineage>
</organism>
<evidence type="ECO:0000313" key="3">
    <source>
        <dbReference type="Proteomes" id="UP001143981"/>
    </source>
</evidence>
<name>A0A9W7XVS2_9FUNG</name>
<dbReference type="Gene3D" id="1.20.58.80">
    <property type="entry name" value="Phosphotransferase system, lactose/cellobiose-type IIA subunit"/>
    <property type="match status" value="1"/>
</dbReference>
<proteinExistence type="predicted"/>
<feature type="compositionally biased region" description="Low complexity" evidence="1">
    <location>
        <begin position="74"/>
        <end position="104"/>
    </location>
</feature>
<feature type="region of interest" description="Disordered" evidence="1">
    <location>
        <begin position="19"/>
        <end position="163"/>
    </location>
</feature>
<feature type="non-terminal residue" evidence="2">
    <location>
        <position position="352"/>
    </location>
</feature>
<dbReference type="AlphaFoldDB" id="A0A9W7XVS2"/>